<evidence type="ECO:0000313" key="3">
    <source>
        <dbReference type="EMBL" id="KNZ43905.1"/>
    </source>
</evidence>
<name>A0A0L6U816_9BASI</name>
<keyword evidence="2" id="KW-1133">Transmembrane helix</keyword>
<gene>
    <name evidence="3" type="ORF">VP01_972g6</name>
</gene>
<accession>A0A0L6U816</accession>
<dbReference type="OrthoDB" id="2497823at2759"/>
<keyword evidence="2" id="KW-0812">Transmembrane</keyword>
<evidence type="ECO:0000313" key="4">
    <source>
        <dbReference type="Proteomes" id="UP000037035"/>
    </source>
</evidence>
<feature type="compositionally biased region" description="Low complexity" evidence="1">
    <location>
        <begin position="163"/>
        <end position="177"/>
    </location>
</feature>
<feature type="transmembrane region" description="Helical" evidence="2">
    <location>
        <begin position="45"/>
        <end position="64"/>
    </location>
</feature>
<evidence type="ECO:0000256" key="1">
    <source>
        <dbReference type="SAM" id="MobiDB-lite"/>
    </source>
</evidence>
<feature type="transmembrane region" description="Helical" evidence="2">
    <location>
        <begin position="14"/>
        <end position="33"/>
    </location>
</feature>
<organism evidence="3 4">
    <name type="scientific">Puccinia sorghi</name>
    <dbReference type="NCBI Taxonomy" id="27349"/>
    <lineage>
        <taxon>Eukaryota</taxon>
        <taxon>Fungi</taxon>
        <taxon>Dikarya</taxon>
        <taxon>Basidiomycota</taxon>
        <taxon>Pucciniomycotina</taxon>
        <taxon>Pucciniomycetes</taxon>
        <taxon>Pucciniales</taxon>
        <taxon>Pucciniaceae</taxon>
        <taxon>Puccinia</taxon>
    </lineage>
</organism>
<feature type="transmembrane region" description="Helical" evidence="2">
    <location>
        <begin position="298"/>
        <end position="319"/>
    </location>
</feature>
<sequence>MPGGSPLTLFLQKVFWAIGIFSIFFIGAFLLALQRSGHKKHPVIAGFLMTSWFTAWITLLPFFGRVWEHATPTPLNHSNVMRCFSVMRSSPERSPTHNLPNQCGSISLPLDSHPRVRREMLYSLAFVIEVMRMLLKFLRFSKIEEPESPKKPFSQSFRRKGSVESNSSGISDESFSSDNTSLSSLESLHEGSSVRSNVSISRKLKKLRKSHWRKSILLLPFVTALPSLIMVYDLQASMGWRYVHADQFICLPADPLMRRKKALIILCHLVPTSFLAIACVITYFVLRYRTATGFHRQIHYPLLIRLSAMSVLSGIGAALEFSIDFSQFSRGIAGKVPSFYLITSPLVSAVFFVDKEIIKEWKSWVRLQ</sequence>
<evidence type="ECO:0000256" key="2">
    <source>
        <dbReference type="SAM" id="Phobius"/>
    </source>
</evidence>
<keyword evidence="2" id="KW-0472">Membrane</keyword>
<feature type="transmembrane region" description="Helical" evidence="2">
    <location>
        <begin position="339"/>
        <end position="358"/>
    </location>
</feature>
<dbReference type="EMBL" id="LAVV01015414">
    <property type="protein sequence ID" value="KNZ43905.1"/>
    <property type="molecule type" value="Genomic_DNA"/>
</dbReference>
<reference evidence="3 4" key="1">
    <citation type="submission" date="2015-08" db="EMBL/GenBank/DDBJ databases">
        <title>Next Generation Sequencing and Analysis of the Genome of Puccinia sorghi L Schw, the Causal Agent of Maize Common Rust.</title>
        <authorList>
            <person name="Rochi L."/>
            <person name="Burguener G."/>
            <person name="Darino M."/>
            <person name="Turjanski A."/>
            <person name="Kreff E."/>
            <person name="Dieguez M.J."/>
            <person name="Sacco F."/>
        </authorList>
    </citation>
    <scope>NUCLEOTIDE SEQUENCE [LARGE SCALE GENOMIC DNA]</scope>
    <source>
        <strain evidence="3 4">RO10H11247</strain>
    </source>
</reference>
<keyword evidence="4" id="KW-1185">Reference proteome</keyword>
<comment type="caution">
    <text evidence="3">The sequence shown here is derived from an EMBL/GenBank/DDBJ whole genome shotgun (WGS) entry which is preliminary data.</text>
</comment>
<dbReference type="VEuPathDB" id="FungiDB:VP01_972g6"/>
<dbReference type="Proteomes" id="UP000037035">
    <property type="component" value="Unassembled WGS sequence"/>
</dbReference>
<protein>
    <submittedName>
        <fullName evidence="3">Uncharacterized protein</fullName>
    </submittedName>
</protein>
<feature type="transmembrane region" description="Helical" evidence="2">
    <location>
        <begin position="262"/>
        <end position="286"/>
    </location>
</feature>
<dbReference type="AlphaFoldDB" id="A0A0L6U816"/>
<feature type="transmembrane region" description="Helical" evidence="2">
    <location>
        <begin position="215"/>
        <end position="232"/>
    </location>
</feature>
<feature type="region of interest" description="Disordered" evidence="1">
    <location>
        <begin position="146"/>
        <end position="177"/>
    </location>
</feature>
<proteinExistence type="predicted"/>